<sequence length="181" mass="20455">MKNSLFFILIATCVSCSFNEPIDYYNAAVGAGNSSHCFMEFESHIERLDEGIQVDSINLAERAMMYVPSNEKVVQDLKDLLGNKESDSMLKAAINLLSSDIACTQNPTTQKLFTAVGNSLTIEELVNNIEPYNTYLDSIYGVKDRLYEIYDKETTWFARKNDIEIKLFGRDIIPGVNDIKK</sequence>
<protein>
    <submittedName>
        <fullName evidence="1">Uncharacterized protein</fullName>
    </submittedName>
</protein>
<evidence type="ECO:0000313" key="1">
    <source>
        <dbReference type="EMBL" id="VAW10557.1"/>
    </source>
</evidence>
<accession>A0A3B0TB13</accession>
<name>A0A3B0TB13_9ZZZZ</name>
<organism evidence="1">
    <name type="scientific">hydrothermal vent metagenome</name>
    <dbReference type="NCBI Taxonomy" id="652676"/>
    <lineage>
        <taxon>unclassified sequences</taxon>
        <taxon>metagenomes</taxon>
        <taxon>ecological metagenomes</taxon>
    </lineage>
</organism>
<reference evidence="1" key="1">
    <citation type="submission" date="2018-06" db="EMBL/GenBank/DDBJ databases">
        <authorList>
            <person name="Zhirakovskaya E."/>
        </authorList>
    </citation>
    <scope>NUCLEOTIDE SEQUENCE</scope>
</reference>
<dbReference type="EMBL" id="UOEL01000025">
    <property type="protein sequence ID" value="VAW10557.1"/>
    <property type="molecule type" value="Genomic_DNA"/>
</dbReference>
<gene>
    <name evidence="1" type="ORF">MNBD_BACTEROID03-1767</name>
</gene>
<proteinExistence type="predicted"/>
<dbReference type="AlphaFoldDB" id="A0A3B0TB13"/>